<sequence length="40" mass="4818">MDPHLPYRLLQTPIPHSLTRRLSLMHGRVYRDTSHPRVRL</sequence>
<protein>
    <submittedName>
        <fullName evidence="1">Uncharacterized protein</fullName>
    </submittedName>
</protein>
<gene>
    <name evidence="1" type="ORF">SAMN05216598_1984</name>
</gene>
<name>A0A1H1T8S1_9PSED</name>
<evidence type="ECO:0000313" key="1">
    <source>
        <dbReference type="EMBL" id="SDS56541.1"/>
    </source>
</evidence>
<proteinExistence type="predicted"/>
<organism evidence="1 2">
    <name type="scientific">Pseudomonas asplenii</name>
    <dbReference type="NCBI Taxonomy" id="53407"/>
    <lineage>
        <taxon>Bacteria</taxon>
        <taxon>Pseudomonadati</taxon>
        <taxon>Pseudomonadota</taxon>
        <taxon>Gammaproteobacteria</taxon>
        <taxon>Pseudomonadales</taxon>
        <taxon>Pseudomonadaceae</taxon>
        <taxon>Pseudomonas</taxon>
    </lineage>
</organism>
<keyword evidence="2" id="KW-1185">Reference proteome</keyword>
<dbReference type="Proteomes" id="UP000199524">
    <property type="component" value="Chromosome I"/>
</dbReference>
<evidence type="ECO:0000313" key="2">
    <source>
        <dbReference type="Proteomes" id="UP000199524"/>
    </source>
</evidence>
<accession>A0A1H1T8S1</accession>
<dbReference type="EMBL" id="LT629777">
    <property type="protein sequence ID" value="SDS56541.1"/>
    <property type="molecule type" value="Genomic_DNA"/>
</dbReference>
<reference evidence="2" key="1">
    <citation type="submission" date="2016-10" db="EMBL/GenBank/DDBJ databases">
        <authorList>
            <person name="Varghese N."/>
            <person name="Submissions S."/>
        </authorList>
    </citation>
    <scope>NUCLEOTIDE SEQUENCE [LARGE SCALE GENOMIC DNA]</scope>
    <source>
        <strain evidence="2">ATCC 23835</strain>
    </source>
</reference>
<dbReference type="AlphaFoldDB" id="A0A1H1T8S1"/>